<dbReference type="InterPro" id="IPR001279">
    <property type="entry name" value="Metallo-B-lactamas"/>
</dbReference>
<dbReference type="SMART" id="SM00849">
    <property type="entry name" value="Lactamase_B"/>
    <property type="match status" value="1"/>
</dbReference>
<dbReference type="SUPFAM" id="SSF56281">
    <property type="entry name" value="Metallo-hydrolase/oxidoreductase"/>
    <property type="match status" value="1"/>
</dbReference>
<dbReference type="GO" id="GO:0016787">
    <property type="term" value="F:hydrolase activity"/>
    <property type="evidence" value="ECO:0007669"/>
    <property type="project" value="UniProtKB-KW"/>
</dbReference>
<comment type="cofactor">
    <cofactor evidence="1">
        <name>Zn(2+)</name>
        <dbReference type="ChEBI" id="CHEBI:29105"/>
    </cofactor>
</comment>
<sequence length="246" mass="26244">MAVHKQARLDGVIVAGFPAGSWGTNCFVIAPGAGEPCLIIDPGQDSIGGVMEIVRENKLRPAAVLITHGHIDHAWSVAPLTHDFGIPAFIHADDRGRLADLAGSTIAANRDALLAMTKGELELTEPEDVRLVTDDEILEMAGLKIRVRHAPGHTQGSVVFERLGDEEMPPLMFAGDLLFAGSIGRTDLDGGDMAAMQRSLERIVLSADDTMVVLPGHGQQTTIGQERATNPFLQPNSPHFPARTGL</sequence>
<dbReference type="Gene3D" id="3.60.15.10">
    <property type="entry name" value="Ribonuclease Z/Hydroxyacylglutathione hydrolase-like"/>
    <property type="match status" value="1"/>
</dbReference>
<evidence type="ECO:0000259" key="5">
    <source>
        <dbReference type="SMART" id="SM00849"/>
    </source>
</evidence>
<keyword evidence="3" id="KW-0378">Hydrolase</keyword>
<evidence type="ECO:0000313" key="7">
    <source>
        <dbReference type="EMBL" id="CAB5037944.1"/>
    </source>
</evidence>
<keyword evidence="2" id="KW-0479">Metal-binding</keyword>
<gene>
    <name evidence="6" type="ORF">UFOPK3495_00897</name>
    <name evidence="7" type="ORF">UFOPK4237_00728</name>
</gene>
<evidence type="ECO:0000256" key="4">
    <source>
        <dbReference type="ARBA" id="ARBA00022833"/>
    </source>
</evidence>
<dbReference type="EMBL" id="CAFBPZ010000039">
    <property type="protein sequence ID" value="CAB5037944.1"/>
    <property type="molecule type" value="Genomic_DNA"/>
</dbReference>
<evidence type="ECO:0000256" key="1">
    <source>
        <dbReference type="ARBA" id="ARBA00001947"/>
    </source>
</evidence>
<dbReference type="PANTHER" id="PTHR46233">
    <property type="entry name" value="HYDROXYACYLGLUTATHIONE HYDROLASE GLOC"/>
    <property type="match status" value="1"/>
</dbReference>
<dbReference type="InterPro" id="IPR036866">
    <property type="entry name" value="RibonucZ/Hydroxyglut_hydro"/>
</dbReference>
<dbReference type="InterPro" id="IPR051453">
    <property type="entry name" value="MBL_Glyoxalase_II"/>
</dbReference>
<dbReference type="Pfam" id="PF00753">
    <property type="entry name" value="Lactamase_B"/>
    <property type="match status" value="1"/>
</dbReference>
<reference evidence="7" key="1">
    <citation type="submission" date="2020-05" db="EMBL/GenBank/DDBJ databases">
        <authorList>
            <person name="Chiriac C."/>
            <person name="Salcher M."/>
            <person name="Ghai R."/>
            <person name="Kavagutti S V."/>
        </authorList>
    </citation>
    <scope>NUCLEOTIDE SEQUENCE</scope>
</reference>
<organism evidence="7">
    <name type="scientific">freshwater metagenome</name>
    <dbReference type="NCBI Taxonomy" id="449393"/>
    <lineage>
        <taxon>unclassified sequences</taxon>
        <taxon>metagenomes</taxon>
        <taxon>ecological metagenomes</taxon>
    </lineage>
</organism>
<feature type="domain" description="Metallo-beta-lactamase" evidence="5">
    <location>
        <begin position="23"/>
        <end position="217"/>
    </location>
</feature>
<dbReference type="PANTHER" id="PTHR46233:SF3">
    <property type="entry name" value="HYDROXYACYLGLUTATHIONE HYDROLASE GLOC"/>
    <property type="match status" value="1"/>
</dbReference>
<evidence type="ECO:0000256" key="2">
    <source>
        <dbReference type="ARBA" id="ARBA00022723"/>
    </source>
</evidence>
<proteinExistence type="predicted"/>
<keyword evidence="4" id="KW-0862">Zinc</keyword>
<dbReference type="AlphaFoldDB" id="A0A6J7S9B8"/>
<dbReference type="GO" id="GO:0046872">
    <property type="term" value="F:metal ion binding"/>
    <property type="evidence" value="ECO:0007669"/>
    <property type="project" value="UniProtKB-KW"/>
</dbReference>
<dbReference type="CDD" id="cd06262">
    <property type="entry name" value="metallo-hydrolase-like_MBL-fold"/>
    <property type="match status" value="1"/>
</dbReference>
<accession>A0A6J7S9B8</accession>
<protein>
    <submittedName>
        <fullName evidence="7">Unannotated protein</fullName>
    </submittedName>
</protein>
<evidence type="ECO:0000313" key="6">
    <source>
        <dbReference type="EMBL" id="CAB4899827.1"/>
    </source>
</evidence>
<name>A0A6J7S9B8_9ZZZZ</name>
<dbReference type="EMBL" id="CAFBMC010000042">
    <property type="protein sequence ID" value="CAB4899827.1"/>
    <property type="molecule type" value="Genomic_DNA"/>
</dbReference>
<evidence type="ECO:0000256" key="3">
    <source>
        <dbReference type="ARBA" id="ARBA00022801"/>
    </source>
</evidence>